<keyword evidence="1" id="KW-0472">Membrane</keyword>
<protein>
    <recommendedName>
        <fullName evidence="4">Energy transducer TonB</fullName>
    </recommendedName>
</protein>
<organism evidence="2 3">
    <name type="scientific">Hymenobacter guriensis</name>
    <dbReference type="NCBI Taxonomy" id="2793065"/>
    <lineage>
        <taxon>Bacteria</taxon>
        <taxon>Pseudomonadati</taxon>
        <taxon>Bacteroidota</taxon>
        <taxon>Cytophagia</taxon>
        <taxon>Cytophagales</taxon>
        <taxon>Hymenobacteraceae</taxon>
        <taxon>Hymenobacter</taxon>
    </lineage>
</organism>
<gene>
    <name evidence="2" type="ORF">I5L79_02150</name>
</gene>
<evidence type="ECO:0008006" key="4">
    <source>
        <dbReference type="Google" id="ProtNLM"/>
    </source>
</evidence>
<comment type="caution">
    <text evidence="2">The sequence shown here is derived from an EMBL/GenBank/DDBJ whole genome shotgun (WGS) entry which is preliminary data.</text>
</comment>
<keyword evidence="1" id="KW-1133">Transmembrane helix</keyword>
<proteinExistence type="predicted"/>
<sequence length="68" mass="7887">MKRFEYDNTLPYVALAPKGKYLRKQDSRRDWKLLAGLFFILLCAYGAASHSSEDRYALETPEPLHARP</sequence>
<dbReference type="Proteomes" id="UP000601099">
    <property type="component" value="Unassembled WGS sequence"/>
</dbReference>
<evidence type="ECO:0000313" key="3">
    <source>
        <dbReference type="Proteomes" id="UP000601099"/>
    </source>
</evidence>
<keyword evidence="1" id="KW-0812">Transmembrane</keyword>
<dbReference type="EMBL" id="JADWYK010000001">
    <property type="protein sequence ID" value="MBG8552326.1"/>
    <property type="molecule type" value="Genomic_DNA"/>
</dbReference>
<reference evidence="2 3" key="1">
    <citation type="submission" date="2020-11" db="EMBL/GenBank/DDBJ databases">
        <title>Hymenobacter sp.</title>
        <authorList>
            <person name="Kim M.K."/>
        </authorList>
    </citation>
    <scope>NUCLEOTIDE SEQUENCE [LARGE SCALE GENOMIC DNA]</scope>
    <source>
        <strain evidence="2 3">BT594</strain>
    </source>
</reference>
<accession>A0ABS0KWU5</accession>
<name>A0ABS0KWU5_9BACT</name>
<feature type="transmembrane region" description="Helical" evidence="1">
    <location>
        <begin position="31"/>
        <end position="48"/>
    </location>
</feature>
<dbReference type="RefSeq" id="WP_196953365.1">
    <property type="nucleotide sequence ID" value="NZ_JADWYK010000001.1"/>
</dbReference>
<evidence type="ECO:0000256" key="1">
    <source>
        <dbReference type="SAM" id="Phobius"/>
    </source>
</evidence>
<keyword evidence="3" id="KW-1185">Reference proteome</keyword>
<evidence type="ECO:0000313" key="2">
    <source>
        <dbReference type="EMBL" id="MBG8552326.1"/>
    </source>
</evidence>